<evidence type="ECO:0000313" key="2">
    <source>
        <dbReference type="WBParaSite" id="nRc.2.0.1.t27833-RA"/>
    </source>
</evidence>
<sequence>MERIPNFHSYNDERPQHVEMYNNYMEDYGTQFSLCWSAYCVLVFTKKCGDTCRIITLMI</sequence>
<protein>
    <submittedName>
        <fullName evidence="2">Uncharacterized protein</fullName>
    </submittedName>
</protein>
<evidence type="ECO:0000313" key="1">
    <source>
        <dbReference type="Proteomes" id="UP000887565"/>
    </source>
</evidence>
<dbReference type="AlphaFoldDB" id="A0A915JP07"/>
<reference evidence="2" key="1">
    <citation type="submission" date="2022-11" db="UniProtKB">
        <authorList>
            <consortium name="WormBaseParasite"/>
        </authorList>
    </citation>
    <scope>IDENTIFICATION</scope>
</reference>
<proteinExistence type="predicted"/>
<dbReference type="Proteomes" id="UP000887565">
    <property type="component" value="Unplaced"/>
</dbReference>
<organism evidence="1 2">
    <name type="scientific">Romanomermis culicivorax</name>
    <name type="common">Nematode worm</name>
    <dbReference type="NCBI Taxonomy" id="13658"/>
    <lineage>
        <taxon>Eukaryota</taxon>
        <taxon>Metazoa</taxon>
        <taxon>Ecdysozoa</taxon>
        <taxon>Nematoda</taxon>
        <taxon>Enoplea</taxon>
        <taxon>Dorylaimia</taxon>
        <taxon>Mermithida</taxon>
        <taxon>Mermithoidea</taxon>
        <taxon>Mermithidae</taxon>
        <taxon>Romanomermis</taxon>
    </lineage>
</organism>
<dbReference type="WBParaSite" id="nRc.2.0.1.t27833-RA">
    <property type="protein sequence ID" value="nRc.2.0.1.t27833-RA"/>
    <property type="gene ID" value="nRc.2.0.1.g27833"/>
</dbReference>
<keyword evidence="1" id="KW-1185">Reference proteome</keyword>
<name>A0A915JP07_ROMCU</name>
<accession>A0A915JP07</accession>